<dbReference type="SMART" id="SM00829">
    <property type="entry name" value="PKS_ER"/>
    <property type="match status" value="1"/>
</dbReference>
<keyword evidence="4" id="KW-1185">Reference proteome</keyword>
<sequence>MVQNKGLIFRAIPDGLPVPGKDIVVETRDFDLGQAPPVGGVTTKNLYASFDPYQRGKMRDAKIKSYAPAYEIGEIVSSGSIMKILKSDNEKFKEGDIVTGNNGYEEYSSIKKEIADGLRLVVNPYNLDPKVFLGPLGMPGLTAYSSLYEIGKPQQGETIFISAASGAVGQLVGQLAKHEGLRVIGSVGSDEKLDYIIKELKFDGGFNYKTEKPADALARLAPDGIDIYYENARVQLEAALEAMNDFGRIVACGMVSEYNKATQDRYGIKNLINIVGKRITFRGFIVGDKDLGPKYYHEWAENVSKWLHEGTFKAKESVTDGIDNSGEGFVGMLQGKNFGKAILNLT</sequence>
<dbReference type="PANTHER" id="PTHR43205">
    <property type="entry name" value="PROSTAGLANDIN REDUCTASE"/>
    <property type="match status" value="1"/>
</dbReference>
<evidence type="ECO:0000256" key="1">
    <source>
        <dbReference type="ARBA" id="ARBA00023002"/>
    </source>
</evidence>
<dbReference type="InterPro" id="IPR041694">
    <property type="entry name" value="ADH_N_2"/>
</dbReference>
<dbReference type="Pfam" id="PF16884">
    <property type="entry name" value="ADH_N_2"/>
    <property type="match status" value="1"/>
</dbReference>
<dbReference type="GO" id="GO:0016628">
    <property type="term" value="F:oxidoreductase activity, acting on the CH-CH group of donors, NAD or NADP as acceptor"/>
    <property type="evidence" value="ECO:0007669"/>
    <property type="project" value="InterPro"/>
</dbReference>
<dbReference type="PANTHER" id="PTHR43205:SF7">
    <property type="entry name" value="PROSTAGLANDIN REDUCTASE 1"/>
    <property type="match status" value="1"/>
</dbReference>
<keyword evidence="1" id="KW-0560">Oxidoreductase</keyword>
<dbReference type="InterPro" id="IPR045010">
    <property type="entry name" value="MDR_fam"/>
</dbReference>
<protein>
    <recommendedName>
        <fullName evidence="2">Enoyl reductase (ER) domain-containing protein</fullName>
    </recommendedName>
</protein>
<dbReference type="EMBL" id="MU254049">
    <property type="protein sequence ID" value="KAG9242677.1"/>
    <property type="molecule type" value="Genomic_DNA"/>
</dbReference>
<dbReference type="CDD" id="cd05288">
    <property type="entry name" value="PGDH"/>
    <property type="match status" value="1"/>
</dbReference>
<dbReference type="SUPFAM" id="SSF51735">
    <property type="entry name" value="NAD(P)-binding Rossmann-fold domains"/>
    <property type="match status" value="1"/>
</dbReference>
<dbReference type="Pfam" id="PF00107">
    <property type="entry name" value="ADH_zinc_N"/>
    <property type="match status" value="1"/>
</dbReference>
<gene>
    <name evidence="3" type="ORF">BJ878DRAFT_481812</name>
</gene>
<proteinExistence type="predicted"/>
<organism evidence="3 4">
    <name type="scientific">Calycina marina</name>
    <dbReference type="NCBI Taxonomy" id="1763456"/>
    <lineage>
        <taxon>Eukaryota</taxon>
        <taxon>Fungi</taxon>
        <taxon>Dikarya</taxon>
        <taxon>Ascomycota</taxon>
        <taxon>Pezizomycotina</taxon>
        <taxon>Leotiomycetes</taxon>
        <taxon>Helotiales</taxon>
        <taxon>Pezizellaceae</taxon>
        <taxon>Calycina</taxon>
    </lineage>
</organism>
<evidence type="ECO:0000313" key="4">
    <source>
        <dbReference type="Proteomes" id="UP000887226"/>
    </source>
</evidence>
<dbReference type="Gene3D" id="3.90.180.10">
    <property type="entry name" value="Medium-chain alcohol dehydrogenases, catalytic domain"/>
    <property type="match status" value="1"/>
</dbReference>
<dbReference type="OrthoDB" id="809632at2759"/>
<dbReference type="Gene3D" id="3.40.50.720">
    <property type="entry name" value="NAD(P)-binding Rossmann-like Domain"/>
    <property type="match status" value="1"/>
</dbReference>
<dbReference type="AlphaFoldDB" id="A0A9P7YZN0"/>
<dbReference type="InterPro" id="IPR013149">
    <property type="entry name" value="ADH-like_C"/>
</dbReference>
<evidence type="ECO:0000259" key="2">
    <source>
        <dbReference type="SMART" id="SM00829"/>
    </source>
</evidence>
<evidence type="ECO:0000313" key="3">
    <source>
        <dbReference type="EMBL" id="KAG9242677.1"/>
    </source>
</evidence>
<dbReference type="FunFam" id="3.40.50.720:FF:000121">
    <property type="entry name" value="Prostaglandin reductase 2"/>
    <property type="match status" value="1"/>
</dbReference>
<dbReference type="Proteomes" id="UP000887226">
    <property type="component" value="Unassembled WGS sequence"/>
</dbReference>
<dbReference type="InterPro" id="IPR020843">
    <property type="entry name" value="ER"/>
</dbReference>
<name>A0A9P7YZN0_9HELO</name>
<accession>A0A9P7YZN0</accession>
<reference evidence="3" key="1">
    <citation type="journal article" date="2021" name="IMA Fungus">
        <title>Genomic characterization of three marine fungi, including Emericellopsis atlantica sp. nov. with signatures of a generalist lifestyle and marine biomass degradation.</title>
        <authorList>
            <person name="Hagestad O.C."/>
            <person name="Hou L."/>
            <person name="Andersen J.H."/>
            <person name="Hansen E.H."/>
            <person name="Altermark B."/>
            <person name="Li C."/>
            <person name="Kuhnert E."/>
            <person name="Cox R.J."/>
            <person name="Crous P.W."/>
            <person name="Spatafora J.W."/>
            <person name="Lail K."/>
            <person name="Amirebrahimi M."/>
            <person name="Lipzen A."/>
            <person name="Pangilinan J."/>
            <person name="Andreopoulos W."/>
            <person name="Hayes R.D."/>
            <person name="Ng V."/>
            <person name="Grigoriev I.V."/>
            <person name="Jackson S.A."/>
            <person name="Sutton T.D.S."/>
            <person name="Dobson A.D.W."/>
            <person name="Rama T."/>
        </authorList>
    </citation>
    <scope>NUCLEOTIDE SEQUENCE</scope>
    <source>
        <strain evidence="3">TRa3180A</strain>
    </source>
</reference>
<dbReference type="InterPro" id="IPR011032">
    <property type="entry name" value="GroES-like_sf"/>
</dbReference>
<dbReference type="SUPFAM" id="SSF50129">
    <property type="entry name" value="GroES-like"/>
    <property type="match status" value="1"/>
</dbReference>
<feature type="domain" description="Enoyl reductase (ER)" evidence="2">
    <location>
        <begin position="6"/>
        <end position="343"/>
    </location>
</feature>
<comment type="caution">
    <text evidence="3">The sequence shown here is derived from an EMBL/GenBank/DDBJ whole genome shotgun (WGS) entry which is preliminary data.</text>
</comment>
<dbReference type="InterPro" id="IPR036291">
    <property type="entry name" value="NAD(P)-bd_dom_sf"/>
</dbReference>